<keyword evidence="4 6" id="KW-1133">Transmembrane helix</keyword>
<dbReference type="PANTHER" id="PTHR30086">
    <property type="entry name" value="ARGININE EXPORTER PROTEIN ARGO"/>
    <property type="match status" value="1"/>
</dbReference>
<name>A0ABQ0Z3Q2_9HYPH</name>
<keyword evidence="8" id="KW-1185">Reference proteome</keyword>
<evidence type="ECO:0000313" key="7">
    <source>
        <dbReference type="EMBL" id="GES49918.1"/>
    </source>
</evidence>
<feature type="transmembrane region" description="Helical" evidence="6">
    <location>
        <begin position="187"/>
        <end position="208"/>
    </location>
</feature>
<evidence type="ECO:0000313" key="8">
    <source>
        <dbReference type="Proteomes" id="UP000390335"/>
    </source>
</evidence>
<feature type="transmembrane region" description="Helical" evidence="6">
    <location>
        <begin position="6"/>
        <end position="31"/>
    </location>
</feature>
<dbReference type="Proteomes" id="UP000390335">
    <property type="component" value="Unassembled WGS sequence"/>
</dbReference>
<protein>
    <submittedName>
        <fullName evidence="7">Lysine transporter LysE</fullName>
    </submittedName>
</protein>
<feature type="transmembrane region" description="Helical" evidence="6">
    <location>
        <begin position="73"/>
        <end position="94"/>
    </location>
</feature>
<feature type="transmembrane region" description="Helical" evidence="6">
    <location>
        <begin position="43"/>
        <end position="67"/>
    </location>
</feature>
<dbReference type="PANTHER" id="PTHR30086:SF20">
    <property type="entry name" value="ARGININE EXPORTER PROTEIN ARGO-RELATED"/>
    <property type="match status" value="1"/>
</dbReference>
<keyword evidence="2" id="KW-1003">Cell membrane</keyword>
<evidence type="ECO:0000256" key="3">
    <source>
        <dbReference type="ARBA" id="ARBA00022692"/>
    </source>
</evidence>
<evidence type="ECO:0000256" key="6">
    <source>
        <dbReference type="SAM" id="Phobius"/>
    </source>
</evidence>
<dbReference type="Pfam" id="PF01810">
    <property type="entry name" value="LysE"/>
    <property type="match status" value="1"/>
</dbReference>
<evidence type="ECO:0000256" key="1">
    <source>
        <dbReference type="ARBA" id="ARBA00004651"/>
    </source>
</evidence>
<comment type="subcellular location">
    <subcellularLocation>
        <location evidence="1">Cell membrane</location>
        <topology evidence="1">Multi-pass membrane protein</topology>
    </subcellularLocation>
</comment>
<comment type="caution">
    <text evidence="7">The sequence shown here is derived from an EMBL/GenBank/DDBJ whole genome shotgun (WGS) entry which is preliminary data.</text>
</comment>
<dbReference type="PIRSF" id="PIRSF006324">
    <property type="entry name" value="LeuE"/>
    <property type="match status" value="1"/>
</dbReference>
<evidence type="ECO:0000256" key="4">
    <source>
        <dbReference type="ARBA" id="ARBA00022989"/>
    </source>
</evidence>
<dbReference type="InterPro" id="IPR001123">
    <property type="entry name" value="LeuE-type"/>
</dbReference>
<proteinExistence type="predicted"/>
<keyword evidence="3 6" id="KW-0812">Transmembrane</keyword>
<feature type="transmembrane region" description="Helical" evidence="6">
    <location>
        <begin position="148"/>
        <end position="166"/>
    </location>
</feature>
<dbReference type="RefSeq" id="WP_145320577.1">
    <property type="nucleotide sequence ID" value="NZ_BLAJ01000003.1"/>
</dbReference>
<sequence>MFDYSLAHWMGFLTAAILLNLSPGPDIAFILGHTIRSGMRSGFAALFGIWSGACLHVLMAAAGLSAILAASALAFSTVKWVGAAYLIWLGIQALRSKGESAWIKEAGKSLPFSRIYRQGILVSLLNPKVAIFFLAFLPQFVVEGAGPVWAQLLLHGSLIIVVAAFIEPPLILLGGRLSEALRRNRSLGLWLDRGLGTLFVALGVRLAISAR</sequence>
<organism evidence="7 8">
    <name type="scientific">Rhizobium dioscoreae</name>
    <dbReference type="NCBI Taxonomy" id="2653122"/>
    <lineage>
        <taxon>Bacteria</taxon>
        <taxon>Pseudomonadati</taxon>
        <taxon>Pseudomonadota</taxon>
        <taxon>Alphaproteobacteria</taxon>
        <taxon>Hyphomicrobiales</taxon>
        <taxon>Rhizobiaceae</taxon>
        <taxon>Rhizobium/Agrobacterium group</taxon>
        <taxon>Rhizobium</taxon>
    </lineage>
</organism>
<evidence type="ECO:0000256" key="5">
    <source>
        <dbReference type="ARBA" id="ARBA00023136"/>
    </source>
</evidence>
<feature type="transmembrane region" description="Helical" evidence="6">
    <location>
        <begin position="115"/>
        <end position="136"/>
    </location>
</feature>
<dbReference type="EMBL" id="BLAJ01000003">
    <property type="protein sequence ID" value="GES49918.1"/>
    <property type="molecule type" value="Genomic_DNA"/>
</dbReference>
<reference evidence="7 8" key="1">
    <citation type="journal article" date="2020" name="Genome Biol. Evol.">
        <title>Rhizobium dioscoreae sp. nov., a plant growth-promoting bacterium isolated from yam (Dioscorea species).</title>
        <authorList>
            <person name="Ouyabe M."/>
            <person name="Tanaka N."/>
            <person name="Shiwa Y."/>
            <person name="Fujita N."/>
            <person name="Kikuno H."/>
            <person name="Babil P."/>
            <person name="Shiwachi H."/>
        </authorList>
    </citation>
    <scope>NUCLEOTIDE SEQUENCE [LARGE SCALE GENOMIC DNA]</scope>
    <source>
        <strain evidence="7 8">S-93</strain>
    </source>
</reference>
<gene>
    <name evidence="7" type="ORF">RsS93_25320</name>
</gene>
<evidence type="ECO:0000256" key="2">
    <source>
        <dbReference type="ARBA" id="ARBA00022475"/>
    </source>
</evidence>
<accession>A0ABQ0Z3Q2</accession>
<keyword evidence="5 6" id="KW-0472">Membrane</keyword>